<evidence type="ECO:0008006" key="4">
    <source>
        <dbReference type="Google" id="ProtNLM"/>
    </source>
</evidence>
<comment type="caution">
    <text evidence="2">The sequence shown here is derived from an EMBL/GenBank/DDBJ whole genome shotgun (WGS) entry which is preliminary data.</text>
</comment>
<protein>
    <recommendedName>
        <fullName evidence="4">Pal1 cell morphology protein</fullName>
    </recommendedName>
</protein>
<feature type="compositionally biased region" description="Polar residues" evidence="1">
    <location>
        <begin position="159"/>
        <end position="175"/>
    </location>
</feature>
<feature type="compositionally biased region" description="Basic and acidic residues" evidence="1">
    <location>
        <begin position="99"/>
        <end position="119"/>
    </location>
</feature>
<evidence type="ECO:0000313" key="3">
    <source>
        <dbReference type="Proteomes" id="UP001365542"/>
    </source>
</evidence>
<keyword evidence="3" id="KW-1185">Reference proteome</keyword>
<dbReference type="Proteomes" id="UP001365542">
    <property type="component" value="Unassembled WGS sequence"/>
</dbReference>
<dbReference type="Pfam" id="PF08316">
    <property type="entry name" value="Pal1"/>
    <property type="match status" value="1"/>
</dbReference>
<feature type="compositionally biased region" description="Basic and acidic residues" evidence="1">
    <location>
        <begin position="402"/>
        <end position="419"/>
    </location>
</feature>
<dbReference type="PANTHER" id="PTHR28307:SF1">
    <property type="entry name" value="PAL1 CELL MORPHOLOGY PROTEIN"/>
    <property type="match status" value="1"/>
</dbReference>
<feature type="compositionally biased region" description="Basic residues" evidence="1">
    <location>
        <begin position="234"/>
        <end position="245"/>
    </location>
</feature>
<accession>A0AAV9XJT4</accession>
<gene>
    <name evidence="2" type="ORF">TWF694_008533</name>
</gene>
<dbReference type="EMBL" id="JAVHJO010000004">
    <property type="protein sequence ID" value="KAK6541162.1"/>
    <property type="molecule type" value="Genomic_DNA"/>
</dbReference>
<feature type="compositionally biased region" description="Low complexity" evidence="1">
    <location>
        <begin position="60"/>
        <end position="72"/>
    </location>
</feature>
<dbReference type="AlphaFoldDB" id="A0AAV9XJT4"/>
<name>A0AAV9XJT4_9PEZI</name>
<feature type="compositionally biased region" description="Polar residues" evidence="1">
    <location>
        <begin position="449"/>
        <end position="459"/>
    </location>
</feature>
<dbReference type="InterPro" id="IPR013226">
    <property type="entry name" value="Pal1"/>
</dbReference>
<dbReference type="PANTHER" id="PTHR28307">
    <property type="entry name" value="PROTEIN PAL1"/>
    <property type="match status" value="1"/>
</dbReference>
<dbReference type="GO" id="GO:0005737">
    <property type="term" value="C:cytoplasm"/>
    <property type="evidence" value="ECO:0007669"/>
    <property type="project" value="TreeGrafter"/>
</dbReference>
<feature type="compositionally biased region" description="Polar residues" evidence="1">
    <location>
        <begin position="36"/>
        <end position="59"/>
    </location>
</feature>
<feature type="region of interest" description="Disordered" evidence="1">
    <location>
        <begin position="402"/>
        <end position="466"/>
    </location>
</feature>
<evidence type="ECO:0000256" key="1">
    <source>
        <dbReference type="SAM" id="MobiDB-lite"/>
    </source>
</evidence>
<feature type="compositionally biased region" description="Polar residues" evidence="1">
    <location>
        <begin position="128"/>
        <end position="141"/>
    </location>
</feature>
<feature type="region of interest" description="Disordered" evidence="1">
    <location>
        <begin position="36"/>
        <end position="288"/>
    </location>
</feature>
<proteinExistence type="predicted"/>
<reference evidence="2 3" key="1">
    <citation type="submission" date="2019-10" db="EMBL/GenBank/DDBJ databases">
        <authorList>
            <person name="Palmer J.M."/>
        </authorList>
    </citation>
    <scope>NUCLEOTIDE SEQUENCE [LARGE SCALE GENOMIC DNA]</scope>
    <source>
        <strain evidence="2 3">TWF694</strain>
    </source>
</reference>
<evidence type="ECO:0000313" key="2">
    <source>
        <dbReference type="EMBL" id="KAK6541162.1"/>
    </source>
</evidence>
<feature type="compositionally biased region" description="Polar residues" evidence="1">
    <location>
        <begin position="210"/>
        <end position="222"/>
    </location>
</feature>
<organism evidence="2 3">
    <name type="scientific">Orbilia ellipsospora</name>
    <dbReference type="NCBI Taxonomy" id="2528407"/>
    <lineage>
        <taxon>Eukaryota</taxon>
        <taxon>Fungi</taxon>
        <taxon>Dikarya</taxon>
        <taxon>Ascomycota</taxon>
        <taxon>Pezizomycotina</taxon>
        <taxon>Orbiliomycetes</taxon>
        <taxon>Orbiliales</taxon>
        <taxon>Orbiliaceae</taxon>
        <taxon>Orbilia</taxon>
    </lineage>
</organism>
<sequence>MAWGSPRKEGDTRWAQEYLLDPLNAVEAYQTAQTGGQYNNTIPTQHKSVSAQEYHSSNDSGIGRSRSLLSRSGSRKNKKEAGDSQDVAAGGSPIRRSTSIREKLMRRFTDDGKDPDRRQRPLRPLNEVPTSEISRMGNTAQPRGPRLLTPPATPEGNPDPQNSQDNNELQNQENRPVSKKMEDRWSNNPYRNALLDAENRENRTPPASPRLSTPLSPTNPFRRSSDSPPSSPVHHSHHHSHHHSNSHSGPSRAPHSHRNSMHRSNGPRAPAKRHSRNEGRNRPNPQRVLAADTIDSLDTSFGIFTFHHEGPYDATLSHRNRNPLKSPVQATRFGNEMALKATLPQDIENSLQFGRPLEGVAIFPPGTKVVGGEVLEYDEYDLNRKDGNYRRYPGVQYREEDLKGKGIEGYDGDLADKKRKEAKKQQRQSPDNDAAAPRSASVTFAEPATGTTLARSGTTAGRLEGAAQRIKRTFSLKRKDKKASDV</sequence>